<keyword evidence="3" id="KW-1185">Reference proteome</keyword>
<proteinExistence type="predicted"/>
<reference evidence="2 3" key="1">
    <citation type="submission" date="2014-04" db="EMBL/GenBank/DDBJ databases">
        <authorList>
            <consortium name="DOE Joint Genome Institute"/>
            <person name="Kuo A."/>
            <person name="Kohler A."/>
            <person name="Nagy L.G."/>
            <person name="Floudas D."/>
            <person name="Copeland A."/>
            <person name="Barry K.W."/>
            <person name="Cichocki N."/>
            <person name="Veneault-Fourrey C."/>
            <person name="LaButti K."/>
            <person name="Lindquist E.A."/>
            <person name="Lipzen A."/>
            <person name="Lundell T."/>
            <person name="Morin E."/>
            <person name="Murat C."/>
            <person name="Sun H."/>
            <person name="Tunlid A."/>
            <person name="Henrissat B."/>
            <person name="Grigoriev I.V."/>
            <person name="Hibbett D.S."/>
            <person name="Martin F."/>
            <person name="Nordberg H.P."/>
            <person name="Cantor M.N."/>
            <person name="Hua S.X."/>
        </authorList>
    </citation>
    <scope>NUCLEOTIDE SEQUENCE [LARGE SCALE GENOMIC DNA]</scope>
    <source>
        <strain evidence="2 3">Foug A</strain>
    </source>
</reference>
<accession>A0A0C2ZJ63</accession>
<feature type="compositionally biased region" description="Pro residues" evidence="1">
    <location>
        <begin position="199"/>
        <end position="213"/>
    </location>
</feature>
<dbReference type="AlphaFoldDB" id="A0A0C2ZJ63"/>
<feature type="compositionally biased region" description="Low complexity" evidence="1">
    <location>
        <begin position="70"/>
        <end position="82"/>
    </location>
</feature>
<feature type="compositionally biased region" description="Polar residues" evidence="1">
    <location>
        <begin position="132"/>
        <end position="143"/>
    </location>
</feature>
<name>A0A0C2ZJ63_9AGAM</name>
<evidence type="ECO:0000256" key="1">
    <source>
        <dbReference type="SAM" id="MobiDB-lite"/>
    </source>
</evidence>
<dbReference type="HOGENOM" id="CLU_1008883_0_0_1"/>
<gene>
    <name evidence="2" type="ORF">SCLCIDRAFT_32387</name>
</gene>
<evidence type="ECO:0000313" key="3">
    <source>
        <dbReference type="Proteomes" id="UP000053989"/>
    </source>
</evidence>
<sequence>MCPIIISSDDSSHSTKIKVVPKKKKLKYILVSDSSDDEAVAMINPTEEADVGPYQEPGPTLKRKANELLTTHPTKKPTTTAAKKGKQRASSCALNEEDSSSDMPARLGDGVPSPEPNRCGSAKNVDSDPFLDSTTASDQTLFSNEGAHNLISDGTQVGKDLSSPSPKRRKPLRPLTGSLPQGQSDKPDAIPPASTSPTPVGPFPPPPPLPPKPIIDNREEAAPYNGLVGGQQNHGDWMDASCQIGRGYLHPFHRPEQYFPYQGGDHGLPPHGMPDP</sequence>
<evidence type="ECO:0000313" key="2">
    <source>
        <dbReference type="EMBL" id="KIM52817.1"/>
    </source>
</evidence>
<organism evidence="2 3">
    <name type="scientific">Scleroderma citrinum Foug A</name>
    <dbReference type="NCBI Taxonomy" id="1036808"/>
    <lineage>
        <taxon>Eukaryota</taxon>
        <taxon>Fungi</taxon>
        <taxon>Dikarya</taxon>
        <taxon>Basidiomycota</taxon>
        <taxon>Agaricomycotina</taxon>
        <taxon>Agaricomycetes</taxon>
        <taxon>Agaricomycetidae</taxon>
        <taxon>Boletales</taxon>
        <taxon>Sclerodermatineae</taxon>
        <taxon>Sclerodermataceae</taxon>
        <taxon>Scleroderma</taxon>
    </lineage>
</organism>
<dbReference type="InParanoid" id="A0A0C2ZJ63"/>
<reference evidence="3" key="2">
    <citation type="submission" date="2015-01" db="EMBL/GenBank/DDBJ databases">
        <title>Evolutionary Origins and Diversification of the Mycorrhizal Mutualists.</title>
        <authorList>
            <consortium name="DOE Joint Genome Institute"/>
            <consortium name="Mycorrhizal Genomics Consortium"/>
            <person name="Kohler A."/>
            <person name="Kuo A."/>
            <person name="Nagy L.G."/>
            <person name="Floudas D."/>
            <person name="Copeland A."/>
            <person name="Barry K.W."/>
            <person name="Cichocki N."/>
            <person name="Veneault-Fourrey C."/>
            <person name="LaButti K."/>
            <person name="Lindquist E.A."/>
            <person name="Lipzen A."/>
            <person name="Lundell T."/>
            <person name="Morin E."/>
            <person name="Murat C."/>
            <person name="Riley R."/>
            <person name="Ohm R."/>
            <person name="Sun H."/>
            <person name="Tunlid A."/>
            <person name="Henrissat B."/>
            <person name="Grigoriev I.V."/>
            <person name="Hibbett D.S."/>
            <person name="Martin F."/>
        </authorList>
    </citation>
    <scope>NUCLEOTIDE SEQUENCE [LARGE SCALE GENOMIC DNA]</scope>
    <source>
        <strain evidence="3">Foug A</strain>
    </source>
</reference>
<feature type="region of interest" description="Disordered" evidence="1">
    <location>
        <begin position="45"/>
        <end position="234"/>
    </location>
</feature>
<protein>
    <submittedName>
        <fullName evidence="2">Uncharacterized protein</fullName>
    </submittedName>
</protein>
<dbReference type="EMBL" id="KN822199">
    <property type="protein sequence ID" value="KIM52817.1"/>
    <property type="molecule type" value="Genomic_DNA"/>
</dbReference>
<dbReference type="Proteomes" id="UP000053989">
    <property type="component" value="Unassembled WGS sequence"/>
</dbReference>